<keyword evidence="2" id="KW-0564">Palmitate</keyword>
<dbReference type="OrthoDB" id="10041953at2759"/>
<dbReference type="AlphaFoldDB" id="A0A0B1TC73"/>
<accession>A0A0B1TC73</accession>
<protein>
    <recommendedName>
        <fullName evidence="2">Phospholipid scramblase</fullName>
    </recommendedName>
</protein>
<keyword evidence="2" id="KW-0449">Lipoprotein</keyword>
<evidence type="ECO:0000256" key="1">
    <source>
        <dbReference type="ARBA" id="ARBA00005350"/>
    </source>
</evidence>
<dbReference type="InterPro" id="IPR005552">
    <property type="entry name" value="Scramblase"/>
</dbReference>
<keyword evidence="4" id="KW-1185">Reference proteome</keyword>
<evidence type="ECO:0000313" key="4">
    <source>
        <dbReference type="Proteomes" id="UP000053660"/>
    </source>
</evidence>
<comment type="cofactor">
    <cofactor evidence="2">
        <name>Ca(2+)</name>
        <dbReference type="ChEBI" id="CHEBI:29108"/>
    </cofactor>
</comment>
<dbReference type="Pfam" id="PF03803">
    <property type="entry name" value="Scramblase"/>
    <property type="match status" value="1"/>
</dbReference>
<organism evidence="3 4">
    <name type="scientific">Oesophagostomum dentatum</name>
    <name type="common">Nodular worm</name>
    <dbReference type="NCBI Taxonomy" id="61180"/>
    <lineage>
        <taxon>Eukaryota</taxon>
        <taxon>Metazoa</taxon>
        <taxon>Ecdysozoa</taxon>
        <taxon>Nematoda</taxon>
        <taxon>Chromadorea</taxon>
        <taxon>Rhabditida</taxon>
        <taxon>Rhabditina</taxon>
        <taxon>Rhabditomorpha</taxon>
        <taxon>Strongyloidea</taxon>
        <taxon>Strongylidae</taxon>
        <taxon>Oesophagostomum</taxon>
    </lineage>
</organism>
<dbReference type="PANTHER" id="PTHR23248:SF9">
    <property type="entry name" value="PHOSPHOLIPID SCRAMBLASE"/>
    <property type="match status" value="1"/>
</dbReference>
<keyword evidence="2" id="KW-0106">Calcium</keyword>
<dbReference type="Proteomes" id="UP000053660">
    <property type="component" value="Unassembled WGS sequence"/>
</dbReference>
<evidence type="ECO:0000313" key="3">
    <source>
        <dbReference type="EMBL" id="KHJ93691.1"/>
    </source>
</evidence>
<evidence type="ECO:0000256" key="2">
    <source>
        <dbReference type="RuleBase" id="RU363116"/>
    </source>
</evidence>
<dbReference type="EMBL" id="KN550649">
    <property type="protein sequence ID" value="KHJ93691.1"/>
    <property type="molecule type" value="Genomic_DNA"/>
</dbReference>
<name>A0A0B1TC73_OESDE</name>
<comment type="similarity">
    <text evidence="1 2">Belongs to the phospholipid scramblase family.</text>
</comment>
<comment type="function">
    <text evidence="2">May mediate accelerated ATP-independent bidirectional transbilayer migration of phospholipids upon binding calcium ions that results in a loss of phospholipid asymmetry in the plasma membrane.</text>
</comment>
<dbReference type="PANTHER" id="PTHR23248">
    <property type="entry name" value="PHOSPHOLIPID SCRAMBLASE-RELATED"/>
    <property type="match status" value="1"/>
</dbReference>
<gene>
    <name evidence="3" type="ORF">OESDEN_06390</name>
</gene>
<sequence length="309" mass="34710">MVSEVQLRNQRMIFAQLTLIREGSQHFYGYSDVQTLLEATQSVICLIPTKLNKYGRLPSQFQAVAVKADLFFDEKLSLGATVPSVVLPMTLGLKMVVSSGPKWSQARRRTITRLPEDYALKQTLKWHEPLVASAALDDVLNIVSVSSYRITRMQMPKSDTLRLPAGVETPVMVRRPIWRMSYPFALALLAICVQEYIHLQIYTLYYAVEEGNFFTMQRLRENRPFTMHMIDNAQRDVMVVKSPSRVCAGCPCFGEEGLARCFAEAPPGYRVLSINGGVIGCITKHWSGAVQEAISDADTFSATLEVAYE</sequence>
<reference evidence="3 4" key="1">
    <citation type="submission" date="2014-03" db="EMBL/GenBank/DDBJ databases">
        <title>Draft genome of the hookworm Oesophagostomum dentatum.</title>
        <authorList>
            <person name="Mitreva M."/>
        </authorList>
    </citation>
    <scope>NUCLEOTIDE SEQUENCE [LARGE SCALE GENOMIC DNA]</scope>
    <source>
        <strain evidence="3 4">OD-Hann</strain>
    </source>
</reference>
<dbReference type="GO" id="GO:0017128">
    <property type="term" value="F:phospholipid scramblase activity"/>
    <property type="evidence" value="ECO:0007669"/>
    <property type="project" value="InterPro"/>
</dbReference>
<dbReference type="GO" id="GO:0005886">
    <property type="term" value="C:plasma membrane"/>
    <property type="evidence" value="ECO:0007669"/>
    <property type="project" value="TreeGrafter"/>
</dbReference>
<proteinExistence type="inferred from homology"/>